<comment type="similarity">
    <text evidence="1">Belongs to the exportin family.</text>
</comment>
<gene>
    <name evidence="5" type="ORF">PVAND_006566</name>
</gene>
<dbReference type="GO" id="GO:0005049">
    <property type="term" value="F:nuclear export signal receptor activity"/>
    <property type="evidence" value="ECO:0007669"/>
    <property type="project" value="InterPro"/>
</dbReference>
<dbReference type="AlphaFoldDB" id="A0A9J6C4C2"/>
<dbReference type="InterPro" id="IPR045478">
    <property type="entry name" value="Exportin-5_C"/>
</dbReference>
<dbReference type="InterPro" id="IPR045065">
    <property type="entry name" value="XPO1/5"/>
</dbReference>
<dbReference type="GO" id="GO:0003723">
    <property type="term" value="F:RNA binding"/>
    <property type="evidence" value="ECO:0007669"/>
    <property type="project" value="TreeGrafter"/>
</dbReference>
<accession>A0A9J6C4C2</accession>
<dbReference type="GO" id="GO:0006611">
    <property type="term" value="P:protein export from nucleus"/>
    <property type="evidence" value="ECO:0007669"/>
    <property type="project" value="InterPro"/>
</dbReference>
<dbReference type="GO" id="GO:0005634">
    <property type="term" value="C:nucleus"/>
    <property type="evidence" value="ECO:0007669"/>
    <property type="project" value="TreeGrafter"/>
</dbReference>
<name>A0A9J6C4C2_POLVA</name>
<dbReference type="GO" id="GO:0031267">
    <property type="term" value="F:small GTPase binding"/>
    <property type="evidence" value="ECO:0007669"/>
    <property type="project" value="InterPro"/>
</dbReference>
<dbReference type="Gene3D" id="1.25.10.10">
    <property type="entry name" value="Leucine-rich Repeat Variant"/>
    <property type="match status" value="1"/>
</dbReference>
<dbReference type="GO" id="GO:0005737">
    <property type="term" value="C:cytoplasm"/>
    <property type="evidence" value="ECO:0007669"/>
    <property type="project" value="TreeGrafter"/>
</dbReference>
<dbReference type="InterPro" id="IPR011989">
    <property type="entry name" value="ARM-like"/>
</dbReference>
<dbReference type="PANTHER" id="PTHR11223">
    <property type="entry name" value="EXPORTIN 1/5"/>
    <property type="match status" value="1"/>
</dbReference>
<evidence type="ECO:0008006" key="7">
    <source>
        <dbReference type="Google" id="ProtNLM"/>
    </source>
</evidence>
<dbReference type="EMBL" id="JADBJN010000002">
    <property type="protein sequence ID" value="KAG5676757.1"/>
    <property type="molecule type" value="Genomic_DNA"/>
</dbReference>
<feature type="domain" description="Importin N-terminal" evidence="2">
    <location>
        <begin position="36"/>
        <end position="98"/>
    </location>
</feature>
<organism evidence="5 6">
    <name type="scientific">Polypedilum vanderplanki</name>
    <name type="common">Sleeping chironomid midge</name>
    <dbReference type="NCBI Taxonomy" id="319348"/>
    <lineage>
        <taxon>Eukaryota</taxon>
        <taxon>Metazoa</taxon>
        <taxon>Ecdysozoa</taxon>
        <taxon>Arthropoda</taxon>
        <taxon>Hexapoda</taxon>
        <taxon>Insecta</taxon>
        <taxon>Pterygota</taxon>
        <taxon>Neoptera</taxon>
        <taxon>Endopterygota</taxon>
        <taxon>Diptera</taxon>
        <taxon>Nematocera</taxon>
        <taxon>Chironomoidea</taxon>
        <taxon>Chironomidae</taxon>
        <taxon>Chironominae</taxon>
        <taxon>Polypedilum</taxon>
        <taxon>Polypedilum</taxon>
    </lineage>
</organism>
<evidence type="ECO:0000259" key="2">
    <source>
        <dbReference type="Pfam" id="PF03810"/>
    </source>
</evidence>
<dbReference type="GO" id="GO:0042565">
    <property type="term" value="C:RNA nuclear export complex"/>
    <property type="evidence" value="ECO:0007669"/>
    <property type="project" value="TreeGrafter"/>
</dbReference>
<dbReference type="GO" id="GO:0006405">
    <property type="term" value="P:RNA export from nucleus"/>
    <property type="evidence" value="ECO:0007669"/>
    <property type="project" value="TreeGrafter"/>
</dbReference>
<evidence type="ECO:0000259" key="4">
    <source>
        <dbReference type="Pfam" id="PF19273"/>
    </source>
</evidence>
<proteinExistence type="inferred from homology"/>
<dbReference type="OrthoDB" id="2215036at2759"/>
<dbReference type="Pfam" id="PF08389">
    <property type="entry name" value="Xpo1"/>
    <property type="match status" value="1"/>
</dbReference>
<evidence type="ECO:0000256" key="1">
    <source>
        <dbReference type="ARBA" id="ARBA00009466"/>
    </source>
</evidence>
<dbReference type="Pfam" id="PF19273">
    <property type="entry name" value="Exportin-5"/>
    <property type="match status" value="1"/>
</dbReference>
<evidence type="ECO:0000259" key="3">
    <source>
        <dbReference type="Pfam" id="PF08389"/>
    </source>
</evidence>
<dbReference type="PANTHER" id="PTHR11223:SF3">
    <property type="entry name" value="EXPORTIN-5"/>
    <property type="match status" value="1"/>
</dbReference>
<protein>
    <recommendedName>
        <fullName evidence="7">Exportin-5</fullName>
    </recommendedName>
</protein>
<dbReference type="Proteomes" id="UP001107558">
    <property type="component" value="Chromosome 2"/>
</dbReference>
<dbReference type="InterPro" id="IPR001494">
    <property type="entry name" value="Importin-beta_N"/>
</dbReference>
<comment type="caution">
    <text evidence="5">The sequence shown here is derived from an EMBL/GenBank/DDBJ whole genome shotgun (WGS) entry which is preliminary data.</text>
</comment>
<dbReference type="SUPFAM" id="SSF48371">
    <property type="entry name" value="ARM repeat"/>
    <property type="match status" value="1"/>
</dbReference>
<feature type="domain" description="Exportin-1/Importin-beta-like" evidence="3">
    <location>
        <begin position="112"/>
        <end position="265"/>
    </location>
</feature>
<dbReference type="InterPro" id="IPR013598">
    <property type="entry name" value="Exportin-1/Importin-b-like"/>
</dbReference>
<dbReference type="InterPro" id="IPR016024">
    <property type="entry name" value="ARM-type_fold"/>
</dbReference>
<sequence length="1248" mass="140084">MVDPSLSALANELATAVEITLNPQASQQARMEAYIACEKFKEISPLCAQAGLFLVTNQFSAIVKHFGLQLMEHQVKFNWNKISQDEKIFIKDNTMKLLSIGIGPAEDKSLMHIKDALSRIVVEMIKREWPQQWPTLLTELSAASEKGLSQTELVALVFLRLVEDVALLQTIESNQRRKDIYQALTVNMGEIFDFFLTQIEKNVSDYVTTKNFGSLRVVIVVLNTLASFVEWVNISHIMASDGRLLKIICYLLEFPDIQLAAAECLNQITNRKGVAKDKKPLLYLFNDEPMQHIFRSLELMMTTQTESYYQYLKKLTQAMYGLTNQLTSLCGKESDVQTPPRNFFMFLQIILAFARHPSLSVTHGGILIWLQLIKHDTIAKDPIFADSIRVMIEIIGPKLIKRPYPKVRNCFTPNSIPYTTEAYTCLDFDSEEDYLQFIPRFRVDLLDIFRQSTLIAPLYTFSYCEHWLNRRLDLANSEKLTSCSIMDPVYLEWEAVVAVLDGVLSRILLVTERPSILSGLGLLKKCLTVKTDEPLIYSVLLSCISSLFVFLSMSASGNIAGNGVQLLPPVLEKIFSAILFTLPVSEDPQSLKSAAVKNLRRHAASSIVKIALKYPLLLLPIFEQINTTVKSLCAEKDSNLSNWEKLLLQEALLIISNHFCEFERQQLFVAEIIRPAIQMWQNISMHLKMPNLFIEFVGLSKSTSNQTNFRTIDEDVHYKNRQTVLLALNTVLGVIKRCQCPDDPDKSVRGGFVVATTDSGNPITRNPSAPHVIPLLQHILALMRCLNELYNPSSLALISNTYKGANQMLENEKKNILGVVYSIPDPLDPTQLTKVKTPFDYMQQFLSTTFDNCYHLMGAAGLALGRDFYSLSGLSTALINSCFSSMEHIPDFRLRTIIRVFLRPFIYSCPTTYHSDVIVPIFAHISPFMLSRLTARWDYICSLYENGALGDDTNNDAQEVLDDILNRTLTREYLDVLKVALVGGTAGTTGNNDITSTEIGSGSMMDQDDFSMDALPHITRAAQAAMQSDIISELGKKLLANPITCESVVFTIFNCIAWNDSNASLKACLLAGPVIRHLSNEVTPNLVTVILTRVLQGLQLHGQHDANQPSLITLGVQVYEIARPLHPSIVLGIMQQIPNLNINDLQKLDEKILNSGPLTNTTNQGTIASTINTTTKSNKIDKTKKDLFKKITSHLVGRNVLARMFRNPASISELTPLNNNSNQKITNILESSNETGLQMQNLFREIPR</sequence>
<feature type="domain" description="Exportin-5 C-terminal" evidence="4">
    <location>
        <begin position="306"/>
        <end position="1154"/>
    </location>
</feature>
<keyword evidence="6" id="KW-1185">Reference proteome</keyword>
<evidence type="ECO:0000313" key="5">
    <source>
        <dbReference type="EMBL" id="KAG5676757.1"/>
    </source>
</evidence>
<evidence type="ECO:0000313" key="6">
    <source>
        <dbReference type="Proteomes" id="UP001107558"/>
    </source>
</evidence>
<reference evidence="5" key="1">
    <citation type="submission" date="2021-03" db="EMBL/GenBank/DDBJ databases">
        <title>Chromosome level genome of the anhydrobiotic midge Polypedilum vanderplanki.</title>
        <authorList>
            <person name="Yoshida Y."/>
            <person name="Kikawada T."/>
            <person name="Gusev O."/>
        </authorList>
    </citation>
    <scope>NUCLEOTIDE SEQUENCE</scope>
    <source>
        <strain evidence="5">NIAS01</strain>
        <tissue evidence="5">Whole body or cell culture</tissue>
    </source>
</reference>
<dbReference type="Pfam" id="PF03810">
    <property type="entry name" value="IBN_N"/>
    <property type="match status" value="1"/>
</dbReference>